<name>A0A292GIC3_9HYPH</name>
<sequence length="71" mass="7964">MSLSRSEFEKSWISVPEKANFPAPIRIRRYVTVNARIGVPTHCGREVLLVPAINGIVIERLDIYEPNCAGL</sequence>
<accession>A0A292GIC3</accession>
<organism evidence="1">
    <name type="scientific">Ochrobactrum sp. PW1</name>
    <dbReference type="NCBI Taxonomy" id="1882222"/>
    <lineage>
        <taxon>Bacteria</taxon>
        <taxon>Pseudomonadati</taxon>
        <taxon>Pseudomonadota</taxon>
        <taxon>Alphaproteobacteria</taxon>
        <taxon>Hyphomicrobiales</taxon>
        <taxon>Brucellaceae</taxon>
        <taxon>Brucella/Ochrobactrum group</taxon>
        <taxon>Ochrobactrum</taxon>
    </lineage>
</organism>
<reference evidence="1" key="1">
    <citation type="submission" date="2016-07" db="EMBL/GenBank/DDBJ databases">
        <title>Genomics reveals synergistic degradation of pyrene by five bacteria in a mangrove sediment-derived bacterial consortium.</title>
        <authorList>
            <person name="Wanapaisan P."/>
            <person name="Vejarano F."/>
            <person name="Chakraborty J."/>
            <person name="Shintani M."/>
            <person name="Muangchinda C."/>
            <person name="Laothamteep N."/>
            <person name="Suzuki-Minakuchi C."/>
            <person name="Inoue K."/>
            <person name="Nojiri H."/>
            <person name="Pinyakong O."/>
        </authorList>
    </citation>
    <scope>NUCLEOTIDE SEQUENCE</scope>
    <source>
        <strain evidence="1">PW1</strain>
    </source>
</reference>
<proteinExistence type="predicted"/>
<dbReference type="AlphaFoldDB" id="A0A292GIC3"/>
<evidence type="ECO:0000313" key="1">
    <source>
        <dbReference type="EMBL" id="BBA73125.1"/>
    </source>
</evidence>
<protein>
    <submittedName>
        <fullName evidence="1">Uncharacterized protein</fullName>
    </submittedName>
</protein>
<dbReference type="EMBL" id="LC171366">
    <property type="protein sequence ID" value="BBA73125.1"/>
    <property type="molecule type" value="Genomic_DNA"/>
</dbReference>